<feature type="domain" description="Protein kinase" evidence="1">
    <location>
        <begin position="104"/>
        <end position="459"/>
    </location>
</feature>
<dbReference type="PANTHER" id="PTHR37542">
    <property type="entry name" value="HELO DOMAIN-CONTAINING PROTEIN-RELATED"/>
    <property type="match status" value="1"/>
</dbReference>
<dbReference type="OrthoDB" id="1911848at2759"/>
<protein>
    <recommendedName>
        <fullName evidence="1">Protein kinase domain-containing protein</fullName>
    </recommendedName>
</protein>
<evidence type="ECO:0000259" key="1">
    <source>
        <dbReference type="PROSITE" id="PS50011"/>
    </source>
</evidence>
<dbReference type="GO" id="GO:0005524">
    <property type="term" value="F:ATP binding"/>
    <property type="evidence" value="ECO:0007669"/>
    <property type="project" value="InterPro"/>
</dbReference>
<dbReference type="PROSITE" id="PS50011">
    <property type="entry name" value="PROTEIN_KINASE_DOM"/>
    <property type="match status" value="1"/>
</dbReference>
<dbReference type="InterPro" id="IPR000719">
    <property type="entry name" value="Prot_kinase_dom"/>
</dbReference>
<evidence type="ECO:0000313" key="3">
    <source>
        <dbReference type="Proteomes" id="UP000800093"/>
    </source>
</evidence>
<name>A0A9P4K262_9PLEO</name>
<dbReference type="PANTHER" id="PTHR37542:SF3">
    <property type="entry name" value="PRION-INHIBITION AND PROPAGATION HELO DOMAIN-CONTAINING PROTEIN"/>
    <property type="match status" value="1"/>
</dbReference>
<dbReference type="InterPro" id="IPR011009">
    <property type="entry name" value="Kinase-like_dom_sf"/>
</dbReference>
<gene>
    <name evidence="2" type="ORF">CC78DRAFT_547431</name>
</gene>
<reference evidence="3" key="1">
    <citation type="journal article" date="2020" name="Stud. Mycol.">
        <title>101 Dothideomycetes genomes: A test case for predicting lifestyles and emergence of pathogens.</title>
        <authorList>
            <person name="Haridas S."/>
            <person name="Albert R."/>
            <person name="Binder M."/>
            <person name="Bloem J."/>
            <person name="LaButti K."/>
            <person name="Salamov A."/>
            <person name="Andreopoulos B."/>
            <person name="Baker S."/>
            <person name="Barry K."/>
            <person name="Bills G."/>
            <person name="Bluhm B."/>
            <person name="Cannon C."/>
            <person name="Castanera R."/>
            <person name="Culley D."/>
            <person name="Daum C."/>
            <person name="Ezra D."/>
            <person name="Gonzalez J."/>
            <person name="Henrissat B."/>
            <person name="Kuo A."/>
            <person name="Liang C."/>
            <person name="Lipzen A."/>
            <person name="Lutzoni F."/>
            <person name="Magnuson J."/>
            <person name="Mondo S."/>
            <person name="Nolan M."/>
            <person name="Ohm R."/>
            <person name="Pangilinan J."/>
            <person name="Park H.-J."/>
            <person name="Ramirez L."/>
            <person name="Alfaro M."/>
            <person name="Sun H."/>
            <person name="Tritt A."/>
            <person name="Yoshinaga Y."/>
            <person name="Zwiers L.-H."/>
            <person name="Turgeon B."/>
            <person name="Goodwin S."/>
            <person name="Spatafora J."/>
            <person name="Crous P."/>
            <person name="Grigoriev I."/>
        </authorList>
    </citation>
    <scope>NUCLEOTIDE SEQUENCE [LARGE SCALE GENOMIC DNA]</scope>
    <source>
        <strain evidence="3">CBS 304.66</strain>
    </source>
</reference>
<dbReference type="AlphaFoldDB" id="A0A9P4K262"/>
<organism evidence="2 3">
    <name type="scientific">Lojkania enalia</name>
    <dbReference type="NCBI Taxonomy" id="147567"/>
    <lineage>
        <taxon>Eukaryota</taxon>
        <taxon>Fungi</taxon>
        <taxon>Dikarya</taxon>
        <taxon>Ascomycota</taxon>
        <taxon>Pezizomycotina</taxon>
        <taxon>Dothideomycetes</taxon>
        <taxon>Pleosporomycetidae</taxon>
        <taxon>Pleosporales</taxon>
        <taxon>Pleosporales incertae sedis</taxon>
        <taxon>Lojkania</taxon>
    </lineage>
</organism>
<evidence type="ECO:0000313" key="2">
    <source>
        <dbReference type="EMBL" id="KAF2260526.1"/>
    </source>
</evidence>
<dbReference type="Proteomes" id="UP000800093">
    <property type="component" value="Unassembled WGS sequence"/>
</dbReference>
<sequence>MADGGVVAVAGLVLAAPGVVHLFCNYGQFIKERLETFRTAKDVWVDLGKFGHSLSDGKLKVDIELARAAYTTEGFDPALKQFLEDQVKRLGDEVLIAKSFLGRQNVQSIFGRGMFAIRGERRAKEINKALRKHQQDLSDLLVLVGIAKMQLPDKLLLGPSKFQHNESIGYMAVPFTSDLYVTEGDYKERADTESREISVIIERQTRNEAPSEGNLRDIASYLCYRLADGVPKRGVLRCLGYRMDPAPELVFELPEGMDNPQTLHTLITDDMGKGYAGNHPLDFRFRLARQISEAVLSIHTAKLVHKSIRTAAILILHHKIDARDTAAKIAVGLGEPYLIDWRLVREASGVTSRKRSTSQWTEDIYRHPERQGIQVQQKYNLGHDIYSLGVCLLEVGLWDPLVRTRTADGNPQVSDLFKRVANLDSSEAPETLLEQKLKCTLQVKETLLGLAQRELPPRVGLGYTRLVVACLKCLDTPSGFGAEIDFRKLNTTEAGIAFKELVLVSFPDVLL</sequence>
<dbReference type="EMBL" id="ML986679">
    <property type="protein sequence ID" value="KAF2260526.1"/>
    <property type="molecule type" value="Genomic_DNA"/>
</dbReference>
<keyword evidence="3" id="KW-1185">Reference proteome</keyword>
<accession>A0A9P4K262</accession>
<dbReference type="GO" id="GO:0004672">
    <property type="term" value="F:protein kinase activity"/>
    <property type="evidence" value="ECO:0007669"/>
    <property type="project" value="InterPro"/>
</dbReference>
<comment type="caution">
    <text evidence="2">The sequence shown here is derived from an EMBL/GenBank/DDBJ whole genome shotgun (WGS) entry which is preliminary data.</text>
</comment>
<dbReference type="SUPFAM" id="SSF56112">
    <property type="entry name" value="Protein kinase-like (PK-like)"/>
    <property type="match status" value="1"/>
</dbReference>
<dbReference type="Gene3D" id="1.10.510.10">
    <property type="entry name" value="Transferase(Phosphotransferase) domain 1"/>
    <property type="match status" value="1"/>
</dbReference>
<proteinExistence type="predicted"/>